<dbReference type="EMBL" id="BLKM01000171">
    <property type="protein sequence ID" value="GFG29736.1"/>
    <property type="molecule type" value="Genomic_DNA"/>
</dbReference>
<name>A0A6L2PBL0_COPFO</name>
<organism evidence="2 3">
    <name type="scientific">Coptotermes formosanus</name>
    <name type="common">Formosan subterranean termite</name>
    <dbReference type="NCBI Taxonomy" id="36987"/>
    <lineage>
        <taxon>Eukaryota</taxon>
        <taxon>Metazoa</taxon>
        <taxon>Ecdysozoa</taxon>
        <taxon>Arthropoda</taxon>
        <taxon>Hexapoda</taxon>
        <taxon>Insecta</taxon>
        <taxon>Pterygota</taxon>
        <taxon>Neoptera</taxon>
        <taxon>Polyneoptera</taxon>
        <taxon>Dictyoptera</taxon>
        <taxon>Blattodea</taxon>
        <taxon>Blattoidea</taxon>
        <taxon>Termitoidae</taxon>
        <taxon>Rhinotermitidae</taxon>
        <taxon>Coptotermes</taxon>
    </lineage>
</organism>
<dbReference type="OrthoDB" id="7333821at2759"/>
<protein>
    <submittedName>
        <fullName evidence="2">Uncharacterized protein</fullName>
    </submittedName>
</protein>
<sequence>MQRNVNCLQQREVWSEENEKMIHRVYQNRMQTTYQISYCKRHNESIGEEGPDDEVEDVFLQEMENYYVRPAEKTVPPALPSTKRVFAYSRPAFFRTGMSEYGDNIGRLAYNISKRNMVIGGSRLKQYYKRTTAGTTASHSTQPPDVPPVKRHTLLASKQQTTDYR</sequence>
<dbReference type="InParanoid" id="A0A6L2PBL0"/>
<evidence type="ECO:0000313" key="2">
    <source>
        <dbReference type="EMBL" id="GFG29736.1"/>
    </source>
</evidence>
<evidence type="ECO:0000256" key="1">
    <source>
        <dbReference type="SAM" id="MobiDB-lite"/>
    </source>
</evidence>
<comment type="caution">
    <text evidence="2">The sequence shown here is derived from an EMBL/GenBank/DDBJ whole genome shotgun (WGS) entry which is preliminary data.</text>
</comment>
<evidence type="ECO:0000313" key="3">
    <source>
        <dbReference type="Proteomes" id="UP000502823"/>
    </source>
</evidence>
<feature type="region of interest" description="Disordered" evidence="1">
    <location>
        <begin position="132"/>
        <end position="165"/>
    </location>
</feature>
<dbReference type="Proteomes" id="UP000502823">
    <property type="component" value="Unassembled WGS sequence"/>
</dbReference>
<accession>A0A6L2PBL0</accession>
<dbReference type="AlphaFoldDB" id="A0A6L2PBL0"/>
<feature type="compositionally biased region" description="Polar residues" evidence="1">
    <location>
        <begin position="156"/>
        <end position="165"/>
    </location>
</feature>
<proteinExistence type="predicted"/>
<feature type="non-terminal residue" evidence="2">
    <location>
        <position position="165"/>
    </location>
</feature>
<reference evidence="3" key="1">
    <citation type="submission" date="2020-01" db="EMBL/GenBank/DDBJ databases">
        <title>Draft genome sequence of the Termite Coptotermes fromosanus.</title>
        <authorList>
            <person name="Itakura S."/>
            <person name="Yosikawa Y."/>
            <person name="Umezawa K."/>
        </authorList>
    </citation>
    <scope>NUCLEOTIDE SEQUENCE [LARGE SCALE GENOMIC DNA]</scope>
</reference>
<feature type="compositionally biased region" description="Polar residues" evidence="1">
    <location>
        <begin position="132"/>
        <end position="143"/>
    </location>
</feature>
<gene>
    <name evidence="2" type="ORF">Cfor_09688</name>
</gene>
<keyword evidence="3" id="KW-1185">Reference proteome</keyword>